<protein>
    <submittedName>
        <fullName evidence="3">Uncharacterized protein</fullName>
    </submittedName>
</protein>
<evidence type="ECO:0000313" key="3">
    <source>
        <dbReference type="EMBL" id="KAF1913871.1"/>
    </source>
</evidence>
<dbReference type="Proteomes" id="UP000800096">
    <property type="component" value="Unassembled WGS sequence"/>
</dbReference>
<evidence type="ECO:0000256" key="2">
    <source>
        <dbReference type="SAM" id="Phobius"/>
    </source>
</evidence>
<accession>A0A6A5QE15</accession>
<evidence type="ECO:0000313" key="4">
    <source>
        <dbReference type="Proteomes" id="UP000800096"/>
    </source>
</evidence>
<keyword evidence="2" id="KW-0472">Membrane</keyword>
<feature type="compositionally biased region" description="Basic and acidic residues" evidence="1">
    <location>
        <begin position="159"/>
        <end position="172"/>
    </location>
</feature>
<keyword evidence="2" id="KW-1133">Transmembrane helix</keyword>
<name>A0A6A5QE15_AMPQU</name>
<organism evidence="3 4">
    <name type="scientific">Ampelomyces quisqualis</name>
    <name type="common">Powdery mildew agent</name>
    <dbReference type="NCBI Taxonomy" id="50730"/>
    <lineage>
        <taxon>Eukaryota</taxon>
        <taxon>Fungi</taxon>
        <taxon>Dikarya</taxon>
        <taxon>Ascomycota</taxon>
        <taxon>Pezizomycotina</taxon>
        <taxon>Dothideomycetes</taxon>
        <taxon>Pleosporomycetidae</taxon>
        <taxon>Pleosporales</taxon>
        <taxon>Pleosporineae</taxon>
        <taxon>Phaeosphaeriaceae</taxon>
        <taxon>Ampelomyces</taxon>
    </lineage>
</organism>
<sequence length="227" mass="25024">MSAMTSTGSPLPTAWLAPPPGLVHSNQVTTIEPVPIAISATIALVVGAIIFILFRRKDKEIFLGDRITSAPETENPADASRHVKVRNNMPVNISAPQVLHLPPTQRTLTNPHSRFETPKINAVLGWKDEVESSHVEIAQPAPLAHQSYYALSRSQHNHYGSDDETLKNDEKNSAYVPYPRSDASYGMHDRGAHRFGLTDRAHFFDGESIVRRSPLSLASKTRLGDAY</sequence>
<evidence type="ECO:0000256" key="1">
    <source>
        <dbReference type="SAM" id="MobiDB-lite"/>
    </source>
</evidence>
<dbReference type="EMBL" id="ML979138">
    <property type="protein sequence ID" value="KAF1913871.1"/>
    <property type="molecule type" value="Genomic_DNA"/>
</dbReference>
<proteinExistence type="predicted"/>
<dbReference type="AlphaFoldDB" id="A0A6A5QE15"/>
<dbReference type="OrthoDB" id="3745978at2759"/>
<feature type="region of interest" description="Disordered" evidence="1">
    <location>
        <begin position="156"/>
        <end position="182"/>
    </location>
</feature>
<reference evidence="3" key="1">
    <citation type="journal article" date="2020" name="Stud. Mycol.">
        <title>101 Dothideomycetes genomes: a test case for predicting lifestyles and emergence of pathogens.</title>
        <authorList>
            <person name="Haridas S."/>
            <person name="Albert R."/>
            <person name="Binder M."/>
            <person name="Bloem J."/>
            <person name="Labutti K."/>
            <person name="Salamov A."/>
            <person name="Andreopoulos B."/>
            <person name="Baker S."/>
            <person name="Barry K."/>
            <person name="Bills G."/>
            <person name="Bluhm B."/>
            <person name="Cannon C."/>
            <person name="Castanera R."/>
            <person name="Culley D."/>
            <person name="Daum C."/>
            <person name="Ezra D."/>
            <person name="Gonzalez J."/>
            <person name="Henrissat B."/>
            <person name="Kuo A."/>
            <person name="Liang C."/>
            <person name="Lipzen A."/>
            <person name="Lutzoni F."/>
            <person name="Magnuson J."/>
            <person name="Mondo S."/>
            <person name="Nolan M."/>
            <person name="Ohm R."/>
            <person name="Pangilinan J."/>
            <person name="Park H.-J."/>
            <person name="Ramirez L."/>
            <person name="Alfaro M."/>
            <person name="Sun H."/>
            <person name="Tritt A."/>
            <person name="Yoshinaga Y."/>
            <person name="Zwiers L.-H."/>
            <person name="Turgeon B."/>
            <person name="Goodwin S."/>
            <person name="Spatafora J."/>
            <person name="Crous P."/>
            <person name="Grigoriev I."/>
        </authorList>
    </citation>
    <scope>NUCLEOTIDE SEQUENCE</scope>
    <source>
        <strain evidence="3">HMLAC05119</strain>
    </source>
</reference>
<gene>
    <name evidence="3" type="ORF">BDU57DRAFT_325824</name>
</gene>
<keyword evidence="4" id="KW-1185">Reference proteome</keyword>
<keyword evidence="2" id="KW-0812">Transmembrane</keyword>
<feature type="transmembrane region" description="Helical" evidence="2">
    <location>
        <begin position="35"/>
        <end position="54"/>
    </location>
</feature>